<accession>A0ABP2ICH3</accession>
<gene>
    <name evidence="5" type="ORF">HMPREF0061_1042</name>
</gene>
<comment type="similarity">
    <text evidence="1">Belongs to the FGGY kinase family.</text>
</comment>
<name>A0ABP2ICH3_AERVM</name>
<dbReference type="Gene3D" id="3.30.420.40">
    <property type="match status" value="2"/>
</dbReference>
<dbReference type="InterPro" id="IPR018484">
    <property type="entry name" value="FGGY_N"/>
</dbReference>
<sequence>MLFNIHTLEWDDYLLNLFNIPKNMLPETYPSSYVYGLTDSDIFDGVNITIAGVAGNQQAALFGQLAFHPGQVKSTYGQGTFIVMNTGSEQKCLNTGYSPQLVIRLTIK</sequence>
<dbReference type="Pfam" id="PF00370">
    <property type="entry name" value="FGGY_N"/>
    <property type="match status" value="1"/>
</dbReference>
<evidence type="ECO:0000256" key="1">
    <source>
        <dbReference type="ARBA" id="ARBA00009156"/>
    </source>
</evidence>
<dbReference type="PANTHER" id="PTHR10196:SF69">
    <property type="entry name" value="GLYCEROL KINASE"/>
    <property type="match status" value="1"/>
</dbReference>
<feature type="domain" description="Carbohydrate kinase FGGY N-terminal" evidence="4">
    <location>
        <begin position="1"/>
        <end position="63"/>
    </location>
</feature>
<dbReference type="PANTHER" id="PTHR10196">
    <property type="entry name" value="SUGAR KINASE"/>
    <property type="match status" value="1"/>
</dbReference>
<evidence type="ECO:0000256" key="2">
    <source>
        <dbReference type="ARBA" id="ARBA00022679"/>
    </source>
</evidence>
<evidence type="ECO:0000313" key="5">
    <source>
        <dbReference type="EMBL" id="EFG49613.1"/>
    </source>
</evidence>
<evidence type="ECO:0000259" key="4">
    <source>
        <dbReference type="Pfam" id="PF00370"/>
    </source>
</evidence>
<dbReference type="Proteomes" id="UP000003764">
    <property type="component" value="Unassembled WGS sequence"/>
</dbReference>
<evidence type="ECO:0000313" key="6">
    <source>
        <dbReference type="Proteomes" id="UP000003764"/>
    </source>
</evidence>
<dbReference type="EMBL" id="ADNT01000075">
    <property type="protein sequence ID" value="EFG49613.1"/>
    <property type="molecule type" value="Genomic_DNA"/>
</dbReference>
<dbReference type="InterPro" id="IPR043129">
    <property type="entry name" value="ATPase_NBD"/>
</dbReference>
<protein>
    <recommendedName>
        <fullName evidence="4">Carbohydrate kinase FGGY N-terminal domain-containing protein</fullName>
    </recommendedName>
</protein>
<reference evidence="5 6" key="1">
    <citation type="submission" date="2010-04" db="EMBL/GenBank/DDBJ databases">
        <authorList>
            <person name="Muzny D."/>
            <person name="Qin X."/>
            <person name="Deng J."/>
            <person name="Jiang H."/>
            <person name="Liu Y."/>
            <person name="Qu J."/>
            <person name="Song X.-Z."/>
            <person name="Zhang L."/>
            <person name="Thornton R."/>
            <person name="Coyle M."/>
            <person name="Francisco L."/>
            <person name="Jackson L."/>
            <person name="Javaid M."/>
            <person name="Korchina V."/>
            <person name="Kovar C."/>
            <person name="Mata R."/>
            <person name="Mathew T."/>
            <person name="Ngo R."/>
            <person name="Nguyen L."/>
            <person name="Nguyen N."/>
            <person name="Okwuonu G."/>
            <person name="Ongeri F."/>
            <person name="Pham C."/>
            <person name="Simmons D."/>
            <person name="Wilczek-Boney K."/>
            <person name="Hale W."/>
            <person name="Jakkamsetti A."/>
            <person name="Pham P."/>
            <person name="Ruth R."/>
            <person name="San Lucas F."/>
            <person name="Warren J."/>
            <person name="Zhang J."/>
            <person name="Zhao Z."/>
            <person name="Zhou C."/>
            <person name="Zhu D."/>
            <person name="Lee S."/>
            <person name="Bess C."/>
            <person name="Blankenburg K."/>
            <person name="Forbes L."/>
            <person name="Fu Q."/>
            <person name="Gubbala S."/>
            <person name="Hirani K."/>
            <person name="Jayaseelan J.C."/>
            <person name="Lara F."/>
            <person name="Munidasa M."/>
            <person name="Palculict T."/>
            <person name="Patil S."/>
            <person name="Pu L.-L."/>
            <person name="Saada N."/>
            <person name="Tang L."/>
            <person name="Weissenberger G."/>
            <person name="Zhu Y."/>
            <person name="Hemphill L."/>
            <person name="Shang Y."/>
            <person name="Youmans B."/>
            <person name="Ayvaz T."/>
            <person name="Ross M."/>
            <person name="Santibanez J."/>
            <person name="Aqrawi P."/>
            <person name="Gross S."/>
            <person name="Joshi V."/>
            <person name="Fowler G."/>
            <person name="Nazareth L."/>
            <person name="Reid J."/>
            <person name="Worley K."/>
            <person name="Petrosino J."/>
            <person name="Highlander S."/>
            <person name="Gibbs R."/>
            <person name="Gibbs R."/>
        </authorList>
    </citation>
    <scope>NUCLEOTIDE SEQUENCE [LARGE SCALE GENOMIC DNA]</scope>
    <source>
        <strain evidence="5 6">ATCC 11563</strain>
    </source>
</reference>
<dbReference type="SUPFAM" id="SSF53067">
    <property type="entry name" value="Actin-like ATPase domain"/>
    <property type="match status" value="1"/>
</dbReference>
<comment type="caution">
    <text evidence="5">The sequence shown here is derived from an EMBL/GenBank/DDBJ whole genome shotgun (WGS) entry which is preliminary data.</text>
</comment>
<keyword evidence="3" id="KW-0418">Kinase</keyword>
<organism evidence="5 6">
    <name type="scientific">Aerococcus viridans (strain ATCC 11563 / DSM 20340 / CCUG 4311 / JCM 20461 / NBRC 12219 / NCTC 8251 / M1)</name>
    <dbReference type="NCBI Taxonomy" id="655812"/>
    <lineage>
        <taxon>Bacteria</taxon>
        <taxon>Bacillati</taxon>
        <taxon>Bacillota</taxon>
        <taxon>Bacilli</taxon>
        <taxon>Lactobacillales</taxon>
        <taxon>Aerococcaceae</taxon>
        <taxon>Aerococcus</taxon>
    </lineage>
</organism>
<proteinExistence type="inferred from homology"/>
<keyword evidence="6" id="KW-1185">Reference proteome</keyword>
<keyword evidence="2" id="KW-0808">Transferase</keyword>
<evidence type="ECO:0000256" key="3">
    <source>
        <dbReference type="ARBA" id="ARBA00022777"/>
    </source>
</evidence>